<keyword evidence="2" id="KW-1185">Reference proteome</keyword>
<accession>A0A4S8MMZ8</accession>
<sequence>MSDTWCVASGACFNIVKTQIISIGSESYRKEVTIRTRTTYNKGKELPEDLHIAEEGEATQILGAWYGNKIQAEQIWPANIEKVDSNLERWGKSQPTIEGRRHIIQMMIGGISQYLATIQGMPKTVKK</sequence>
<proteinExistence type="predicted"/>
<reference evidence="1 2" key="1">
    <citation type="journal article" date="2019" name="Nat. Ecol. Evol.">
        <title>Megaphylogeny resolves global patterns of mushroom evolution.</title>
        <authorList>
            <person name="Varga T."/>
            <person name="Krizsan K."/>
            <person name="Foldi C."/>
            <person name="Dima B."/>
            <person name="Sanchez-Garcia M."/>
            <person name="Sanchez-Ramirez S."/>
            <person name="Szollosi G.J."/>
            <person name="Szarkandi J.G."/>
            <person name="Papp V."/>
            <person name="Albert L."/>
            <person name="Andreopoulos W."/>
            <person name="Angelini C."/>
            <person name="Antonin V."/>
            <person name="Barry K.W."/>
            <person name="Bougher N.L."/>
            <person name="Buchanan P."/>
            <person name="Buyck B."/>
            <person name="Bense V."/>
            <person name="Catcheside P."/>
            <person name="Chovatia M."/>
            <person name="Cooper J."/>
            <person name="Damon W."/>
            <person name="Desjardin D."/>
            <person name="Finy P."/>
            <person name="Geml J."/>
            <person name="Haridas S."/>
            <person name="Hughes K."/>
            <person name="Justo A."/>
            <person name="Karasinski D."/>
            <person name="Kautmanova I."/>
            <person name="Kiss B."/>
            <person name="Kocsube S."/>
            <person name="Kotiranta H."/>
            <person name="LaButti K.M."/>
            <person name="Lechner B.E."/>
            <person name="Liimatainen K."/>
            <person name="Lipzen A."/>
            <person name="Lukacs Z."/>
            <person name="Mihaltcheva S."/>
            <person name="Morgado L.N."/>
            <person name="Niskanen T."/>
            <person name="Noordeloos M.E."/>
            <person name="Ohm R.A."/>
            <person name="Ortiz-Santana B."/>
            <person name="Ovrebo C."/>
            <person name="Racz N."/>
            <person name="Riley R."/>
            <person name="Savchenko A."/>
            <person name="Shiryaev A."/>
            <person name="Soop K."/>
            <person name="Spirin V."/>
            <person name="Szebenyi C."/>
            <person name="Tomsovsky M."/>
            <person name="Tulloss R.E."/>
            <person name="Uehling J."/>
            <person name="Grigoriev I.V."/>
            <person name="Vagvolgyi C."/>
            <person name="Papp T."/>
            <person name="Martin F.M."/>
            <person name="Miettinen O."/>
            <person name="Hibbett D.S."/>
            <person name="Nagy L.G."/>
        </authorList>
    </citation>
    <scope>NUCLEOTIDE SEQUENCE [LARGE SCALE GENOMIC DNA]</scope>
    <source>
        <strain evidence="1 2">CBS 962.96</strain>
    </source>
</reference>
<organism evidence="1 2">
    <name type="scientific">Dendrothele bispora (strain CBS 962.96)</name>
    <dbReference type="NCBI Taxonomy" id="1314807"/>
    <lineage>
        <taxon>Eukaryota</taxon>
        <taxon>Fungi</taxon>
        <taxon>Dikarya</taxon>
        <taxon>Basidiomycota</taxon>
        <taxon>Agaricomycotina</taxon>
        <taxon>Agaricomycetes</taxon>
        <taxon>Agaricomycetidae</taxon>
        <taxon>Agaricales</taxon>
        <taxon>Agaricales incertae sedis</taxon>
        <taxon>Dendrothele</taxon>
    </lineage>
</organism>
<dbReference type="EMBL" id="ML179064">
    <property type="protein sequence ID" value="THV03654.1"/>
    <property type="molecule type" value="Genomic_DNA"/>
</dbReference>
<dbReference type="AlphaFoldDB" id="A0A4S8MMZ8"/>
<dbReference type="OrthoDB" id="2205812at2759"/>
<evidence type="ECO:0000313" key="1">
    <source>
        <dbReference type="EMBL" id="THV03654.1"/>
    </source>
</evidence>
<gene>
    <name evidence="1" type="ORF">K435DRAFT_911808</name>
</gene>
<protein>
    <submittedName>
        <fullName evidence="1">Uncharacterized protein</fullName>
    </submittedName>
</protein>
<feature type="non-terminal residue" evidence="1">
    <location>
        <position position="127"/>
    </location>
</feature>
<dbReference type="Proteomes" id="UP000297245">
    <property type="component" value="Unassembled WGS sequence"/>
</dbReference>
<name>A0A4S8MMZ8_DENBC</name>
<evidence type="ECO:0000313" key="2">
    <source>
        <dbReference type="Proteomes" id="UP000297245"/>
    </source>
</evidence>